<dbReference type="Pfam" id="PF01047">
    <property type="entry name" value="MarR"/>
    <property type="match status" value="1"/>
</dbReference>
<dbReference type="InterPro" id="IPR011991">
    <property type="entry name" value="ArsR-like_HTH"/>
</dbReference>
<dbReference type="InterPro" id="IPR036390">
    <property type="entry name" value="WH_DNA-bd_sf"/>
</dbReference>
<keyword evidence="2" id="KW-0238">DNA-binding</keyword>
<dbReference type="PRINTS" id="PR00598">
    <property type="entry name" value="HTHMARR"/>
</dbReference>
<evidence type="ECO:0000256" key="3">
    <source>
        <dbReference type="ARBA" id="ARBA00023163"/>
    </source>
</evidence>
<dbReference type="InterPro" id="IPR036388">
    <property type="entry name" value="WH-like_DNA-bd_sf"/>
</dbReference>
<keyword evidence="3" id="KW-0804">Transcription</keyword>
<dbReference type="PANTHER" id="PTHR42756">
    <property type="entry name" value="TRANSCRIPTIONAL REGULATOR, MARR"/>
    <property type="match status" value="1"/>
</dbReference>
<gene>
    <name evidence="5" type="ORF">BP422_26975</name>
</gene>
<name>A0A220MNR6_9BACL</name>
<evidence type="ECO:0000256" key="2">
    <source>
        <dbReference type="ARBA" id="ARBA00023125"/>
    </source>
</evidence>
<dbReference type="SMART" id="SM00418">
    <property type="entry name" value="HTH_ARSR"/>
    <property type="match status" value="1"/>
</dbReference>
<reference evidence="5 6" key="1">
    <citation type="submission" date="2016-11" db="EMBL/GenBank/DDBJ databases">
        <authorList>
            <person name="Jaros S."/>
            <person name="Januszkiewicz K."/>
            <person name="Wedrychowicz H."/>
        </authorList>
    </citation>
    <scope>NUCLEOTIDE SEQUENCE [LARGE SCALE GENOMIC DNA]</scope>
    <source>
        <strain evidence="5 6">NF2</strain>
    </source>
</reference>
<accession>A0A220MNR6</accession>
<evidence type="ECO:0000259" key="4">
    <source>
        <dbReference type="PROSITE" id="PS50995"/>
    </source>
</evidence>
<dbReference type="EMBL" id="CP018145">
    <property type="protein sequence ID" value="ASJ56844.1"/>
    <property type="molecule type" value="Genomic_DNA"/>
</dbReference>
<dbReference type="InterPro" id="IPR000835">
    <property type="entry name" value="HTH_MarR-typ"/>
</dbReference>
<dbReference type="RefSeq" id="WP_088910325.1">
    <property type="nucleotide sequence ID" value="NZ_CP018145.1"/>
</dbReference>
<dbReference type="SMART" id="SM00347">
    <property type="entry name" value="HTH_MARR"/>
    <property type="match status" value="1"/>
</dbReference>
<dbReference type="Gene3D" id="1.10.10.10">
    <property type="entry name" value="Winged helix-like DNA-binding domain superfamily/Winged helix DNA-binding domain"/>
    <property type="match status" value="1"/>
</dbReference>
<feature type="domain" description="HTH marR-type" evidence="4">
    <location>
        <begin position="8"/>
        <end position="137"/>
    </location>
</feature>
<dbReference type="AlphaFoldDB" id="A0A220MNR6"/>
<protein>
    <submittedName>
        <fullName evidence="5">Transcriptional regulator</fullName>
    </submittedName>
</protein>
<evidence type="ECO:0000313" key="6">
    <source>
        <dbReference type="Proteomes" id="UP000197781"/>
    </source>
</evidence>
<dbReference type="SUPFAM" id="SSF46785">
    <property type="entry name" value="Winged helix' DNA-binding domain"/>
    <property type="match status" value="1"/>
</dbReference>
<dbReference type="CDD" id="cd00090">
    <property type="entry name" value="HTH_ARSR"/>
    <property type="match status" value="1"/>
</dbReference>
<dbReference type="KEGG" id="bfm:BP422_26975"/>
<dbReference type="InterPro" id="IPR001845">
    <property type="entry name" value="HTH_ArsR_DNA-bd_dom"/>
</dbReference>
<keyword evidence="1" id="KW-0805">Transcription regulation</keyword>
<dbReference type="PROSITE" id="PS50995">
    <property type="entry name" value="HTH_MARR_2"/>
    <property type="match status" value="1"/>
</dbReference>
<dbReference type="Proteomes" id="UP000197781">
    <property type="component" value="Chromosome"/>
</dbReference>
<organism evidence="5 6">
    <name type="scientific">Brevibacillus formosus</name>
    <dbReference type="NCBI Taxonomy" id="54913"/>
    <lineage>
        <taxon>Bacteria</taxon>
        <taxon>Bacillati</taxon>
        <taxon>Bacillota</taxon>
        <taxon>Bacilli</taxon>
        <taxon>Bacillales</taxon>
        <taxon>Paenibacillaceae</taxon>
        <taxon>Brevibacillus</taxon>
    </lineage>
</organism>
<proteinExistence type="predicted"/>
<dbReference type="GO" id="GO:0003700">
    <property type="term" value="F:DNA-binding transcription factor activity"/>
    <property type="evidence" value="ECO:0007669"/>
    <property type="project" value="InterPro"/>
</dbReference>
<sequence>MTSKEFEEEQILNLLIGLTNKISPKFERCTGISSTRLAILQILCECNEINQSQLQKHINIDSAAITRHLKQLEADGMVTRHKNPNDNRETFVRLSEEGHHRIEGYKSEKRNFIQQILEGFSEDETQVLTDFLKRMQNNI</sequence>
<dbReference type="GO" id="GO:0003677">
    <property type="term" value="F:DNA binding"/>
    <property type="evidence" value="ECO:0007669"/>
    <property type="project" value="UniProtKB-KW"/>
</dbReference>
<evidence type="ECO:0000256" key="1">
    <source>
        <dbReference type="ARBA" id="ARBA00023015"/>
    </source>
</evidence>
<dbReference type="PANTHER" id="PTHR42756:SF1">
    <property type="entry name" value="TRANSCRIPTIONAL REPRESSOR OF EMRAB OPERON"/>
    <property type="match status" value="1"/>
</dbReference>
<evidence type="ECO:0000313" key="5">
    <source>
        <dbReference type="EMBL" id="ASJ56844.1"/>
    </source>
</evidence>